<reference evidence="14 15" key="1">
    <citation type="submission" date="2017-03" db="EMBL/GenBank/DDBJ databases">
        <authorList>
            <person name="Afonso C.L."/>
            <person name="Miller P.J."/>
            <person name="Scott M.A."/>
            <person name="Spackman E."/>
            <person name="Goraichik I."/>
            <person name="Dimitrov K.M."/>
            <person name="Suarez D.L."/>
            <person name="Swayne D.E."/>
        </authorList>
    </citation>
    <scope>NUCLEOTIDE SEQUENCE [LARGE SCALE GENOMIC DNA]</scope>
    <source>
        <strain evidence="14 15">CECT 7691</strain>
    </source>
</reference>
<comment type="function">
    <text evidence="1 11">Catalyzes the NADPH-dependent reduction of ketopantoate into pantoic acid.</text>
</comment>
<dbReference type="NCBIfam" id="TIGR00745">
    <property type="entry name" value="apbA_panE"/>
    <property type="match status" value="1"/>
</dbReference>
<dbReference type="Gene3D" id="1.10.1040.10">
    <property type="entry name" value="N-(1-d-carboxylethyl)-l-norvaline Dehydrogenase, domain 2"/>
    <property type="match status" value="1"/>
</dbReference>
<dbReference type="RefSeq" id="WP_085882087.1">
    <property type="nucleotide sequence ID" value="NZ_FWFR01000001.1"/>
</dbReference>
<comment type="pathway">
    <text evidence="2 11">Cofactor biosynthesis; (R)-pantothenate biosynthesis; (R)-pantoate from 3-methyl-2-oxobutanoate: step 2/2.</text>
</comment>
<comment type="catalytic activity">
    <reaction evidence="10 11">
        <text>(R)-pantoate + NADP(+) = 2-dehydropantoate + NADPH + H(+)</text>
        <dbReference type="Rhea" id="RHEA:16233"/>
        <dbReference type="ChEBI" id="CHEBI:11561"/>
        <dbReference type="ChEBI" id="CHEBI:15378"/>
        <dbReference type="ChEBI" id="CHEBI:15980"/>
        <dbReference type="ChEBI" id="CHEBI:57783"/>
        <dbReference type="ChEBI" id="CHEBI:58349"/>
        <dbReference type="EC" id="1.1.1.169"/>
    </reaction>
</comment>
<evidence type="ECO:0000313" key="14">
    <source>
        <dbReference type="EMBL" id="SLN25919.1"/>
    </source>
</evidence>
<dbReference type="InterPro" id="IPR051402">
    <property type="entry name" value="KPR-Related"/>
</dbReference>
<sequence length="326" mass="34309">MKICVYGAGAIGGLIGGLLSRAGLDVSLVARGAHLAAIRANGLRVRTPTGDFTCHPKATDNPADLGPQDYVIVSLKATAAPTVVDAMQPLLGPDTAVVTAMNGIPWWYFHGVEGPNAERQLESVDPGGVQWRGIGPQRAIGTVVWQAAELEAPGVVNHSYGDRLPLGEPDGSKSERATALSKAMVGAGLKSPVRTDLRNELWMKLWGNLSFNPVSVLTMQTLAGMARDPETRAVIAAMMSESKAVGEALGIRFAMSVDKRIATAEAVGEHKTSMMQDLELGRPMELDALVGSIIELAGIAGLPVPTIETVYRLALARARQAGCFPA</sequence>
<accession>A0A1Y5RW89</accession>
<dbReference type="FunCoup" id="A0A1Y5RW89">
    <property type="interactions" value="342"/>
</dbReference>
<evidence type="ECO:0000256" key="2">
    <source>
        <dbReference type="ARBA" id="ARBA00004994"/>
    </source>
</evidence>
<proteinExistence type="inferred from homology"/>
<dbReference type="PANTHER" id="PTHR21708">
    <property type="entry name" value="PROBABLE 2-DEHYDROPANTOATE 2-REDUCTASE"/>
    <property type="match status" value="1"/>
</dbReference>
<dbReference type="InterPro" id="IPR013328">
    <property type="entry name" value="6PGD_dom2"/>
</dbReference>
<dbReference type="InterPro" id="IPR003710">
    <property type="entry name" value="ApbA"/>
</dbReference>
<dbReference type="EC" id="1.1.1.169" evidence="4 11"/>
<dbReference type="GO" id="GO:0005737">
    <property type="term" value="C:cytoplasm"/>
    <property type="evidence" value="ECO:0007669"/>
    <property type="project" value="TreeGrafter"/>
</dbReference>
<feature type="domain" description="Ketopantoate reductase C-terminal" evidence="13">
    <location>
        <begin position="196"/>
        <end position="315"/>
    </location>
</feature>
<dbReference type="FunFam" id="3.40.50.720:FF:000307">
    <property type="entry name" value="2-dehydropantoate 2-reductase"/>
    <property type="match status" value="1"/>
</dbReference>
<keyword evidence="7 11" id="KW-0521">NADP</keyword>
<evidence type="ECO:0000256" key="11">
    <source>
        <dbReference type="RuleBase" id="RU362068"/>
    </source>
</evidence>
<dbReference type="OrthoDB" id="9796561at2"/>
<evidence type="ECO:0000256" key="3">
    <source>
        <dbReference type="ARBA" id="ARBA00007870"/>
    </source>
</evidence>
<dbReference type="EMBL" id="FWFR01000001">
    <property type="protein sequence ID" value="SLN25919.1"/>
    <property type="molecule type" value="Genomic_DNA"/>
</dbReference>
<dbReference type="GO" id="GO:0008677">
    <property type="term" value="F:2-dehydropantoate 2-reductase activity"/>
    <property type="evidence" value="ECO:0007669"/>
    <property type="project" value="UniProtKB-EC"/>
</dbReference>
<evidence type="ECO:0000256" key="9">
    <source>
        <dbReference type="ARBA" id="ARBA00032024"/>
    </source>
</evidence>
<gene>
    <name evidence="14" type="primary">panE</name>
    <name evidence="14" type="ORF">OCH7691_00788</name>
</gene>
<evidence type="ECO:0000256" key="1">
    <source>
        <dbReference type="ARBA" id="ARBA00002919"/>
    </source>
</evidence>
<evidence type="ECO:0000256" key="7">
    <source>
        <dbReference type="ARBA" id="ARBA00022857"/>
    </source>
</evidence>
<dbReference type="InterPro" id="IPR008927">
    <property type="entry name" value="6-PGluconate_DH-like_C_sf"/>
</dbReference>
<dbReference type="GO" id="GO:0015940">
    <property type="term" value="P:pantothenate biosynthetic process"/>
    <property type="evidence" value="ECO:0007669"/>
    <property type="project" value="UniProtKB-UniPathway"/>
</dbReference>
<dbReference type="InterPro" id="IPR013752">
    <property type="entry name" value="KPA_reductase"/>
</dbReference>
<dbReference type="FunFam" id="1.10.1040.10:FF:000017">
    <property type="entry name" value="2-dehydropantoate 2-reductase"/>
    <property type="match status" value="1"/>
</dbReference>
<dbReference type="NCBIfam" id="NF005089">
    <property type="entry name" value="PRK06522.1-4"/>
    <property type="match status" value="1"/>
</dbReference>
<evidence type="ECO:0000256" key="10">
    <source>
        <dbReference type="ARBA" id="ARBA00048793"/>
    </source>
</evidence>
<dbReference type="SUPFAM" id="SSF48179">
    <property type="entry name" value="6-phosphogluconate dehydrogenase C-terminal domain-like"/>
    <property type="match status" value="1"/>
</dbReference>
<evidence type="ECO:0000256" key="6">
    <source>
        <dbReference type="ARBA" id="ARBA00022655"/>
    </source>
</evidence>
<evidence type="ECO:0000259" key="12">
    <source>
        <dbReference type="Pfam" id="PF02558"/>
    </source>
</evidence>
<organism evidence="14 15">
    <name type="scientific">Oceanibacterium hippocampi</name>
    <dbReference type="NCBI Taxonomy" id="745714"/>
    <lineage>
        <taxon>Bacteria</taxon>
        <taxon>Pseudomonadati</taxon>
        <taxon>Pseudomonadota</taxon>
        <taxon>Alphaproteobacteria</taxon>
        <taxon>Sneathiellales</taxon>
        <taxon>Sneathiellaceae</taxon>
        <taxon>Oceanibacterium</taxon>
    </lineage>
</organism>
<evidence type="ECO:0000256" key="4">
    <source>
        <dbReference type="ARBA" id="ARBA00013014"/>
    </source>
</evidence>
<keyword evidence="8 11" id="KW-0560">Oxidoreductase</keyword>
<keyword evidence="15" id="KW-1185">Reference proteome</keyword>
<dbReference type="UniPathway" id="UPA00028">
    <property type="reaction ID" value="UER00004"/>
</dbReference>
<keyword evidence="6 11" id="KW-0566">Pantothenate biosynthesis</keyword>
<evidence type="ECO:0000256" key="8">
    <source>
        <dbReference type="ARBA" id="ARBA00023002"/>
    </source>
</evidence>
<dbReference type="Gene3D" id="3.40.50.720">
    <property type="entry name" value="NAD(P)-binding Rossmann-like Domain"/>
    <property type="match status" value="1"/>
</dbReference>
<protein>
    <recommendedName>
        <fullName evidence="5 11">2-dehydropantoate 2-reductase</fullName>
        <ecNumber evidence="4 11">1.1.1.169</ecNumber>
    </recommendedName>
    <alternativeName>
        <fullName evidence="9 11">Ketopantoate reductase</fullName>
    </alternativeName>
</protein>
<evidence type="ECO:0000259" key="13">
    <source>
        <dbReference type="Pfam" id="PF08546"/>
    </source>
</evidence>
<dbReference type="AlphaFoldDB" id="A0A1Y5RW89"/>
<evidence type="ECO:0000256" key="5">
    <source>
        <dbReference type="ARBA" id="ARBA00019465"/>
    </source>
</evidence>
<dbReference type="InterPro" id="IPR013332">
    <property type="entry name" value="KPR_N"/>
</dbReference>
<comment type="similarity">
    <text evidence="3 11">Belongs to the ketopantoate reductase family.</text>
</comment>
<dbReference type="SUPFAM" id="SSF51735">
    <property type="entry name" value="NAD(P)-binding Rossmann-fold domains"/>
    <property type="match status" value="1"/>
</dbReference>
<dbReference type="Pfam" id="PF08546">
    <property type="entry name" value="ApbA_C"/>
    <property type="match status" value="1"/>
</dbReference>
<name>A0A1Y5RW89_9PROT</name>
<dbReference type="Proteomes" id="UP000193200">
    <property type="component" value="Unassembled WGS sequence"/>
</dbReference>
<dbReference type="InParanoid" id="A0A1Y5RW89"/>
<dbReference type="Pfam" id="PF02558">
    <property type="entry name" value="ApbA"/>
    <property type="match status" value="1"/>
</dbReference>
<feature type="domain" description="Ketopantoate reductase N-terminal" evidence="12">
    <location>
        <begin position="3"/>
        <end position="169"/>
    </location>
</feature>
<dbReference type="PANTHER" id="PTHR21708:SF45">
    <property type="entry name" value="2-DEHYDROPANTOATE 2-REDUCTASE"/>
    <property type="match status" value="1"/>
</dbReference>
<evidence type="ECO:0000313" key="15">
    <source>
        <dbReference type="Proteomes" id="UP000193200"/>
    </source>
</evidence>
<dbReference type="InterPro" id="IPR036291">
    <property type="entry name" value="NAD(P)-bd_dom_sf"/>
</dbReference>